<dbReference type="RefSeq" id="WP_153737495.1">
    <property type="nucleotide sequence ID" value="NZ_WJNG01000012.1"/>
</dbReference>
<keyword evidence="3" id="KW-0804">Transcription</keyword>
<dbReference type="GO" id="GO:0000976">
    <property type="term" value="F:transcription cis-regulatory region binding"/>
    <property type="evidence" value="ECO:0007669"/>
    <property type="project" value="TreeGrafter"/>
</dbReference>
<dbReference type="OrthoDB" id="71867at2"/>
<dbReference type="InterPro" id="IPR036271">
    <property type="entry name" value="Tet_transcr_reg_TetR-rel_C_sf"/>
</dbReference>
<dbReference type="Pfam" id="PF00440">
    <property type="entry name" value="TetR_N"/>
    <property type="match status" value="1"/>
</dbReference>
<evidence type="ECO:0000256" key="2">
    <source>
        <dbReference type="ARBA" id="ARBA00023125"/>
    </source>
</evidence>
<feature type="domain" description="HTH tetR-type" evidence="5">
    <location>
        <begin position="6"/>
        <end position="66"/>
    </location>
</feature>
<dbReference type="InterPro" id="IPR009057">
    <property type="entry name" value="Homeodomain-like_sf"/>
</dbReference>
<proteinExistence type="predicted"/>
<name>A0A6A8DJF7_9BACI</name>
<evidence type="ECO:0000313" key="6">
    <source>
        <dbReference type="EMBL" id="MRH43869.1"/>
    </source>
</evidence>
<dbReference type="EMBL" id="WJNG01000012">
    <property type="protein sequence ID" value="MRH43869.1"/>
    <property type="molecule type" value="Genomic_DNA"/>
</dbReference>
<dbReference type="PANTHER" id="PTHR30055:SF239">
    <property type="entry name" value="TRANSCRIPTIONAL REGULATORY PROTEIN"/>
    <property type="match status" value="1"/>
</dbReference>
<dbReference type="Gene3D" id="1.10.10.60">
    <property type="entry name" value="Homeodomain-like"/>
    <property type="match status" value="1"/>
</dbReference>
<dbReference type="Pfam" id="PF13305">
    <property type="entry name" value="TetR_C_33"/>
    <property type="match status" value="1"/>
</dbReference>
<sequence>MSPRIGLDRNRLLDVAIEIANQDGIHAVTMATLAKRLNIRPPSLYNHIDGLPALRNELALYGLEQLHSVMVEATTEKEGDDVISAISFAYLKFTRTHPGLYEATLYAPDNRDPKVEQAGNKIVELALNSLNHFQLDKDDAIHTVRGLRSILHGFSSLEQSGGFGIPINSDKSLDFIIKSYLKGIKNSTD</sequence>
<reference evidence="6" key="1">
    <citation type="submission" date="2019-11" db="EMBL/GenBank/DDBJ databases">
        <authorList>
            <person name="Li J."/>
        </authorList>
    </citation>
    <scope>NUCLEOTIDE SEQUENCE</scope>
    <source>
        <strain evidence="6">B6B</strain>
    </source>
</reference>
<feature type="DNA-binding region" description="H-T-H motif" evidence="4">
    <location>
        <begin position="29"/>
        <end position="48"/>
    </location>
</feature>
<accession>A0A6A8DJF7</accession>
<dbReference type="PANTHER" id="PTHR30055">
    <property type="entry name" value="HTH-TYPE TRANSCRIPTIONAL REGULATOR RUTR"/>
    <property type="match status" value="1"/>
</dbReference>
<dbReference type="Gene3D" id="1.10.357.10">
    <property type="entry name" value="Tetracycline Repressor, domain 2"/>
    <property type="match status" value="1"/>
</dbReference>
<dbReference type="GO" id="GO:0003700">
    <property type="term" value="F:DNA-binding transcription factor activity"/>
    <property type="evidence" value="ECO:0007669"/>
    <property type="project" value="TreeGrafter"/>
</dbReference>
<dbReference type="InterPro" id="IPR025996">
    <property type="entry name" value="MT1864/Rv1816-like_C"/>
</dbReference>
<evidence type="ECO:0000259" key="5">
    <source>
        <dbReference type="PROSITE" id="PS50977"/>
    </source>
</evidence>
<evidence type="ECO:0000313" key="7">
    <source>
        <dbReference type="Proteomes" id="UP000799092"/>
    </source>
</evidence>
<keyword evidence="7" id="KW-1185">Reference proteome</keyword>
<evidence type="ECO:0000256" key="4">
    <source>
        <dbReference type="PROSITE-ProRule" id="PRU00335"/>
    </source>
</evidence>
<dbReference type="SUPFAM" id="SSF48498">
    <property type="entry name" value="Tetracyclin repressor-like, C-terminal domain"/>
    <property type="match status" value="1"/>
</dbReference>
<evidence type="ECO:0000256" key="3">
    <source>
        <dbReference type="ARBA" id="ARBA00023163"/>
    </source>
</evidence>
<dbReference type="InterPro" id="IPR050109">
    <property type="entry name" value="HTH-type_TetR-like_transc_reg"/>
</dbReference>
<dbReference type="SUPFAM" id="SSF46689">
    <property type="entry name" value="Homeodomain-like"/>
    <property type="match status" value="1"/>
</dbReference>
<comment type="caution">
    <text evidence="6">The sequence shown here is derived from an EMBL/GenBank/DDBJ whole genome shotgun (WGS) entry which is preliminary data.</text>
</comment>
<keyword evidence="2 4" id="KW-0238">DNA-binding</keyword>
<dbReference type="PROSITE" id="PS50977">
    <property type="entry name" value="HTH_TETR_2"/>
    <property type="match status" value="1"/>
</dbReference>
<evidence type="ECO:0000256" key="1">
    <source>
        <dbReference type="ARBA" id="ARBA00023015"/>
    </source>
</evidence>
<dbReference type="InterPro" id="IPR001647">
    <property type="entry name" value="HTH_TetR"/>
</dbReference>
<keyword evidence="1" id="KW-0805">Transcription regulation</keyword>
<gene>
    <name evidence="6" type="ORF">GH741_14595</name>
</gene>
<dbReference type="Proteomes" id="UP000799092">
    <property type="component" value="Unassembled WGS sequence"/>
</dbReference>
<organism evidence="6 7">
    <name type="scientific">Aquibacillus halophilus</name>
    <dbReference type="NCBI Taxonomy" id="930132"/>
    <lineage>
        <taxon>Bacteria</taxon>
        <taxon>Bacillati</taxon>
        <taxon>Bacillota</taxon>
        <taxon>Bacilli</taxon>
        <taxon>Bacillales</taxon>
        <taxon>Bacillaceae</taxon>
        <taxon>Aquibacillus</taxon>
    </lineage>
</organism>
<protein>
    <submittedName>
        <fullName evidence="6">TetR family transcriptional regulator</fullName>
    </submittedName>
</protein>
<dbReference type="AlphaFoldDB" id="A0A6A8DJF7"/>